<comment type="subcellular location">
    <subcellularLocation>
        <location evidence="1">Membrane</location>
        <topology evidence="1">Multi-pass membrane protein</topology>
    </subcellularLocation>
</comment>
<dbReference type="EMBL" id="WHUW01000009">
    <property type="protein sequence ID" value="KAF8442401.1"/>
    <property type="molecule type" value="Genomic_DNA"/>
</dbReference>
<sequence>MSSSHSGGTSQSLQEDHPIVAHHAGASSVDVNGHQHTEILSDPPHGIPSRRSDSAGATVMMIPPASERTPLLKSSPPTPRLHELEDDVHDVASAEQIPTSKMFHEELRTLTLYSLPVFGTQLFEFSFVLATVISIGHISTVALAAATLASMTASVTGYSIVQGFASALDTLLPPAWTSDRPHMVGLWTQRMVLMTGMVLIPIIAIWFNAESILLALNQEPEVARLAAIYLRWASLGLPACTFNCISRRYFQSQGLFDIPTKITLVVAPINAFLNWLFVYPLGLSFRGAPFATALSFNLVSVASIFCGYYYASPTAWSPITRESFNPVTGELWKGWGLLARLGIAGVGQTASEWWSWELIGLAASRLGPVALASQFVLLISQATTYQAPFALGIATSVRIGNLLGEGRARRARIAAATSVVMAFGLACLISIFFIAFRNKLGYLFNSDPEVVSLVASIFPLVALFQVFDGTAGIVSGIFRARGKQSVGALLNLSAYYVLGIPLGLYLTFVHGRGLAGLWEGLTAALVYCSVVGLWVGVYRVDWEAEVASAQARVGGKDVGDATDE</sequence>
<proteinExistence type="inferred from homology"/>
<feature type="transmembrane region" description="Helical" evidence="7">
    <location>
        <begin position="520"/>
        <end position="538"/>
    </location>
</feature>
<accession>A0AAD4BXC6</accession>
<evidence type="ECO:0000256" key="6">
    <source>
        <dbReference type="SAM" id="MobiDB-lite"/>
    </source>
</evidence>
<dbReference type="AlphaFoldDB" id="A0AAD4BXC6"/>
<dbReference type="PANTHER" id="PTHR11206">
    <property type="entry name" value="MULTIDRUG RESISTANCE PROTEIN"/>
    <property type="match status" value="1"/>
</dbReference>
<feature type="transmembrane region" description="Helical" evidence="7">
    <location>
        <begin position="262"/>
        <end position="282"/>
    </location>
</feature>
<gene>
    <name evidence="8" type="ORF">L210DRAFT_3478132</name>
</gene>
<keyword evidence="5 7" id="KW-0472">Membrane</keyword>
<reference evidence="8" key="1">
    <citation type="submission" date="2019-10" db="EMBL/GenBank/DDBJ databases">
        <authorList>
            <consortium name="DOE Joint Genome Institute"/>
            <person name="Kuo A."/>
            <person name="Miyauchi S."/>
            <person name="Kiss E."/>
            <person name="Drula E."/>
            <person name="Kohler A."/>
            <person name="Sanchez-Garcia M."/>
            <person name="Andreopoulos B."/>
            <person name="Barry K.W."/>
            <person name="Bonito G."/>
            <person name="Buee M."/>
            <person name="Carver A."/>
            <person name="Chen C."/>
            <person name="Cichocki N."/>
            <person name="Clum A."/>
            <person name="Culley D."/>
            <person name="Crous P.W."/>
            <person name="Fauchery L."/>
            <person name="Girlanda M."/>
            <person name="Hayes R."/>
            <person name="Keri Z."/>
            <person name="LaButti K."/>
            <person name="Lipzen A."/>
            <person name="Lombard V."/>
            <person name="Magnuson J."/>
            <person name="Maillard F."/>
            <person name="Morin E."/>
            <person name="Murat C."/>
            <person name="Nolan M."/>
            <person name="Ohm R."/>
            <person name="Pangilinan J."/>
            <person name="Pereira M."/>
            <person name="Perotto S."/>
            <person name="Peter M."/>
            <person name="Riley R."/>
            <person name="Sitrit Y."/>
            <person name="Stielow B."/>
            <person name="Szollosi G."/>
            <person name="Zifcakova L."/>
            <person name="Stursova M."/>
            <person name="Spatafora J.W."/>
            <person name="Tedersoo L."/>
            <person name="Vaario L.-M."/>
            <person name="Yamada A."/>
            <person name="Yan M."/>
            <person name="Wang P."/>
            <person name="Xu J."/>
            <person name="Bruns T."/>
            <person name="Baldrian P."/>
            <person name="Vilgalys R."/>
            <person name="Henrissat B."/>
            <person name="Grigoriev I.V."/>
            <person name="Hibbett D."/>
            <person name="Nagy L.G."/>
            <person name="Martin F.M."/>
        </authorList>
    </citation>
    <scope>NUCLEOTIDE SEQUENCE</scope>
    <source>
        <strain evidence="8">BED1</strain>
    </source>
</reference>
<name>A0AAD4BXC6_BOLED</name>
<keyword evidence="4 7" id="KW-1133">Transmembrane helix</keyword>
<evidence type="ECO:0000256" key="5">
    <source>
        <dbReference type="ARBA" id="ARBA00023136"/>
    </source>
</evidence>
<evidence type="ECO:0000256" key="2">
    <source>
        <dbReference type="ARBA" id="ARBA00010199"/>
    </source>
</evidence>
<comment type="similarity">
    <text evidence="2">Belongs to the multi antimicrobial extrusion (MATE) (TC 2.A.66.1) family.</text>
</comment>
<dbReference type="Pfam" id="PF01554">
    <property type="entry name" value="MatE"/>
    <property type="match status" value="2"/>
</dbReference>
<reference evidence="8" key="2">
    <citation type="journal article" date="2020" name="Nat. Commun.">
        <title>Large-scale genome sequencing of mycorrhizal fungi provides insights into the early evolution of symbiotic traits.</title>
        <authorList>
            <person name="Miyauchi S."/>
            <person name="Kiss E."/>
            <person name="Kuo A."/>
            <person name="Drula E."/>
            <person name="Kohler A."/>
            <person name="Sanchez-Garcia M."/>
            <person name="Morin E."/>
            <person name="Andreopoulos B."/>
            <person name="Barry K.W."/>
            <person name="Bonito G."/>
            <person name="Buee M."/>
            <person name="Carver A."/>
            <person name="Chen C."/>
            <person name="Cichocki N."/>
            <person name="Clum A."/>
            <person name="Culley D."/>
            <person name="Crous P.W."/>
            <person name="Fauchery L."/>
            <person name="Girlanda M."/>
            <person name="Hayes R.D."/>
            <person name="Keri Z."/>
            <person name="LaButti K."/>
            <person name="Lipzen A."/>
            <person name="Lombard V."/>
            <person name="Magnuson J."/>
            <person name="Maillard F."/>
            <person name="Murat C."/>
            <person name="Nolan M."/>
            <person name="Ohm R.A."/>
            <person name="Pangilinan J."/>
            <person name="Pereira M.F."/>
            <person name="Perotto S."/>
            <person name="Peter M."/>
            <person name="Pfister S."/>
            <person name="Riley R."/>
            <person name="Sitrit Y."/>
            <person name="Stielow J.B."/>
            <person name="Szollosi G."/>
            <person name="Zifcakova L."/>
            <person name="Stursova M."/>
            <person name="Spatafora J.W."/>
            <person name="Tedersoo L."/>
            <person name="Vaario L.M."/>
            <person name="Yamada A."/>
            <person name="Yan M."/>
            <person name="Wang P."/>
            <person name="Xu J."/>
            <person name="Bruns T."/>
            <person name="Baldrian P."/>
            <person name="Vilgalys R."/>
            <person name="Dunand C."/>
            <person name="Henrissat B."/>
            <person name="Grigoriev I.V."/>
            <person name="Hibbett D."/>
            <person name="Nagy L.G."/>
            <person name="Martin F.M."/>
        </authorList>
    </citation>
    <scope>NUCLEOTIDE SEQUENCE</scope>
    <source>
        <strain evidence="8">BED1</strain>
    </source>
</reference>
<dbReference type="InterPro" id="IPR002528">
    <property type="entry name" value="MATE_fam"/>
</dbReference>
<keyword evidence="3 7" id="KW-0812">Transmembrane</keyword>
<feature type="transmembrane region" description="Helical" evidence="7">
    <location>
        <begin position="489"/>
        <end position="508"/>
    </location>
</feature>
<keyword evidence="9" id="KW-1185">Reference proteome</keyword>
<feature type="transmembrane region" description="Helical" evidence="7">
    <location>
        <begin position="229"/>
        <end position="250"/>
    </location>
</feature>
<evidence type="ECO:0000256" key="7">
    <source>
        <dbReference type="SAM" id="Phobius"/>
    </source>
</evidence>
<dbReference type="GO" id="GO:1990961">
    <property type="term" value="P:xenobiotic detoxification by transmembrane export across the plasma membrane"/>
    <property type="evidence" value="ECO:0007669"/>
    <property type="project" value="InterPro"/>
</dbReference>
<protein>
    <submittedName>
        <fullName evidence="8">Mate-domain-containing protein</fullName>
    </submittedName>
</protein>
<dbReference type="GO" id="GO:0015297">
    <property type="term" value="F:antiporter activity"/>
    <property type="evidence" value="ECO:0007669"/>
    <property type="project" value="InterPro"/>
</dbReference>
<dbReference type="Proteomes" id="UP001194468">
    <property type="component" value="Unassembled WGS sequence"/>
</dbReference>
<feature type="transmembrane region" description="Helical" evidence="7">
    <location>
        <begin position="191"/>
        <end position="209"/>
    </location>
</feature>
<organism evidence="8 9">
    <name type="scientific">Boletus edulis BED1</name>
    <dbReference type="NCBI Taxonomy" id="1328754"/>
    <lineage>
        <taxon>Eukaryota</taxon>
        <taxon>Fungi</taxon>
        <taxon>Dikarya</taxon>
        <taxon>Basidiomycota</taxon>
        <taxon>Agaricomycotina</taxon>
        <taxon>Agaricomycetes</taxon>
        <taxon>Agaricomycetidae</taxon>
        <taxon>Boletales</taxon>
        <taxon>Boletineae</taxon>
        <taxon>Boletaceae</taxon>
        <taxon>Boletoideae</taxon>
        <taxon>Boletus</taxon>
    </lineage>
</organism>
<comment type="caution">
    <text evidence="8">The sequence shown here is derived from an EMBL/GenBank/DDBJ whole genome shotgun (WGS) entry which is preliminary data.</text>
</comment>
<evidence type="ECO:0000256" key="4">
    <source>
        <dbReference type="ARBA" id="ARBA00022989"/>
    </source>
</evidence>
<evidence type="ECO:0000313" key="9">
    <source>
        <dbReference type="Proteomes" id="UP001194468"/>
    </source>
</evidence>
<feature type="transmembrane region" description="Helical" evidence="7">
    <location>
        <begin position="413"/>
        <end position="436"/>
    </location>
</feature>
<feature type="region of interest" description="Disordered" evidence="6">
    <location>
        <begin position="62"/>
        <end position="82"/>
    </location>
</feature>
<evidence type="ECO:0000256" key="1">
    <source>
        <dbReference type="ARBA" id="ARBA00004141"/>
    </source>
</evidence>
<dbReference type="CDD" id="cd13132">
    <property type="entry name" value="MATE_eukaryotic"/>
    <property type="match status" value="1"/>
</dbReference>
<dbReference type="InterPro" id="IPR045069">
    <property type="entry name" value="MATE_euk"/>
</dbReference>
<dbReference type="NCBIfam" id="TIGR00797">
    <property type="entry name" value="matE"/>
    <property type="match status" value="1"/>
</dbReference>
<feature type="region of interest" description="Disordered" evidence="6">
    <location>
        <begin position="36"/>
        <end position="55"/>
    </location>
</feature>
<dbReference type="GO" id="GO:0016020">
    <property type="term" value="C:membrane"/>
    <property type="evidence" value="ECO:0007669"/>
    <property type="project" value="UniProtKB-SubCell"/>
</dbReference>
<feature type="transmembrane region" description="Helical" evidence="7">
    <location>
        <begin position="456"/>
        <end position="477"/>
    </location>
</feature>
<feature type="transmembrane region" description="Helical" evidence="7">
    <location>
        <begin position="288"/>
        <end position="311"/>
    </location>
</feature>
<evidence type="ECO:0000256" key="3">
    <source>
        <dbReference type="ARBA" id="ARBA00022692"/>
    </source>
</evidence>
<evidence type="ECO:0000313" key="8">
    <source>
        <dbReference type="EMBL" id="KAF8442401.1"/>
    </source>
</evidence>
<dbReference type="GO" id="GO:0042910">
    <property type="term" value="F:xenobiotic transmembrane transporter activity"/>
    <property type="evidence" value="ECO:0007669"/>
    <property type="project" value="InterPro"/>
</dbReference>